<dbReference type="RefSeq" id="WP_069912674.1">
    <property type="nucleotide sequence ID" value="NZ_LAJE02000402.1"/>
</dbReference>
<evidence type="ECO:0008006" key="3">
    <source>
        <dbReference type="Google" id="ProtNLM"/>
    </source>
</evidence>
<dbReference type="PANTHER" id="PTHR36109">
    <property type="entry name" value="MEMBRANE PROTEIN-RELATED"/>
    <property type="match status" value="1"/>
</dbReference>
<gene>
    <name evidence="1" type="ORF">VW23_006815</name>
</gene>
<proteinExistence type="predicted"/>
<keyword evidence="2" id="KW-1185">Reference proteome</keyword>
<organism evidence="1 2">
    <name type="scientific">Devosia insulae DS-56</name>
    <dbReference type="NCBI Taxonomy" id="1116389"/>
    <lineage>
        <taxon>Bacteria</taxon>
        <taxon>Pseudomonadati</taxon>
        <taxon>Pseudomonadota</taxon>
        <taxon>Alphaproteobacteria</taxon>
        <taxon>Hyphomicrobiales</taxon>
        <taxon>Devosiaceae</taxon>
        <taxon>Devosia</taxon>
    </lineage>
</organism>
<reference evidence="1 2" key="1">
    <citation type="journal article" date="2015" name="Genome Announc.">
        <title>Genome Assemblies of Three Soil-Associated Devosia species: D. insulae, D. limi, and D. soli.</title>
        <authorList>
            <person name="Hassan Y.I."/>
            <person name="Lepp D."/>
            <person name="Zhou T."/>
        </authorList>
    </citation>
    <scope>NUCLEOTIDE SEQUENCE [LARGE SCALE GENOMIC DNA]</scope>
    <source>
        <strain evidence="1 2">DS-56</strain>
    </source>
</reference>
<comment type="caution">
    <text evidence="1">The sequence shown here is derived from an EMBL/GenBank/DDBJ whole genome shotgun (WGS) entry which is preliminary data.</text>
</comment>
<sequence>MQTIIGQFDSYEHAAAAVHALHEAGIAHTDISFVANTPPDFEPDEVGEGATTGAEVGAGLGAAGGLLAGLGIISIPGLGPVVAAGWLFATAIGAFAGAGVGAATGGLIGALTGAGVPETEAKVIAEKLERGGAIVSARVDEAHAGPAAAILRHAEGIEAVPHGEEIETAAQQVPGEDLPPRRDIDYPFVPPVV</sequence>
<dbReference type="EMBL" id="LAJE02000402">
    <property type="protein sequence ID" value="OEO28008.1"/>
    <property type="molecule type" value="Genomic_DNA"/>
</dbReference>
<evidence type="ECO:0000313" key="1">
    <source>
        <dbReference type="EMBL" id="OEO28008.1"/>
    </source>
</evidence>
<protein>
    <recommendedName>
        <fullName evidence="3">General stress protein 17M-like domain-containing protein</fullName>
    </recommendedName>
</protein>
<evidence type="ECO:0000313" key="2">
    <source>
        <dbReference type="Proteomes" id="UP000095463"/>
    </source>
</evidence>
<dbReference type="InterPro" id="IPR052948">
    <property type="entry name" value="Low_temp-induced_all0457"/>
</dbReference>
<dbReference type="PANTHER" id="PTHR36109:SF2">
    <property type="entry name" value="MEMBRANE PROTEIN"/>
    <property type="match status" value="1"/>
</dbReference>
<dbReference type="OrthoDB" id="7950137at2"/>
<name>A0A1E5XHD7_9HYPH</name>
<accession>A0A1E5XHD7</accession>
<dbReference type="AlphaFoldDB" id="A0A1E5XHD7"/>
<dbReference type="Proteomes" id="UP000095463">
    <property type="component" value="Unassembled WGS sequence"/>
</dbReference>